<proteinExistence type="predicted"/>
<sequence>MPHFKHLRSFYVVSLLDYDSPPKPTRANHHDFSRASATSALALVKPIGITVVSTSRSKASRSHPKASSNILLSQRLTFRIYKPLELLVSTVVP</sequence>
<accession>A0ABR2ADN2</accession>
<evidence type="ECO:0000313" key="2">
    <source>
        <dbReference type="Proteomes" id="UP001396334"/>
    </source>
</evidence>
<evidence type="ECO:0000313" key="1">
    <source>
        <dbReference type="EMBL" id="KAK8490938.1"/>
    </source>
</evidence>
<comment type="caution">
    <text evidence="1">The sequence shown here is derived from an EMBL/GenBank/DDBJ whole genome shotgun (WGS) entry which is preliminary data.</text>
</comment>
<gene>
    <name evidence="1" type="ORF">V6N11_024145</name>
</gene>
<name>A0ABR2ADN2_9ROSI</name>
<dbReference type="Proteomes" id="UP001396334">
    <property type="component" value="Unassembled WGS sequence"/>
</dbReference>
<keyword evidence="2" id="KW-1185">Reference proteome</keyword>
<protein>
    <submittedName>
        <fullName evidence="1">Uncharacterized protein</fullName>
    </submittedName>
</protein>
<reference evidence="1 2" key="1">
    <citation type="journal article" date="2024" name="G3 (Bethesda)">
        <title>Genome assembly of Hibiscus sabdariffa L. provides insights into metabolisms of medicinal natural products.</title>
        <authorList>
            <person name="Kim T."/>
        </authorList>
    </citation>
    <scope>NUCLEOTIDE SEQUENCE [LARGE SCALE GENOMIC DNA]</scope>
    <source>
        <strain evidence="1">TK-2024</strain>
        <tissue evidence="1">Old leaves</tissue>
    </source>
</reference>
<dbReference type="EMBL" id="JBBPBN010000268">
    <property type="protein sequence ID" value="KAK8490938.1"/>
    <property type="molecule type" value="Genomic_DNA"/>
</dbReference>
<organism evidence="1 2">
    <name type="scientific">Hibiscus sabdariffa</name>
    <name type="common">roselle</name>
    <dbReference type="NCBI Taxonomy" id="183260"/>
    <lineage>
        <taxon>Eukaryota</taxon>
        <taxon>Viridiplantae</taxon>
        <taxon>Streptophyta</taxon>
        <taxon>Embryophyta</taxon>
        <taxon>Tracheophyta</taxon>
        <taxon>Spermatophyta</taxon>
        <taxon>Magnoliopsida</taxon>
        <taxon>eudicotyledons</taxon>
        <taxon>Gunneridae</taxon>
        <taxon>Pentapetalae</taxon>
        <taxon>rosids</taxon>
        <taxon>malvids</taxon>
        <taxon>Malvales</taxon>
        <taxon>Malvaceae</taxon>
        <taxon>Malvoideae</taxon>
        <taxon>Hibiscus</taxon>
    </lineage>
</organism>